<proteinExistence type="predicted"/>
<evidence type="ECO:0000313" key="5">
    <source>
        <dbReference type="Proteomes" id="UP000664779"/>
    </source>
</evidence>
<dbReference type="EMBL" id="JAFLNF010000004">
    <property type="protein sequence ID" value="MBO0345632.1"/>
    <property type="molecule type" value="Genomic_DNA"/>
</dbReference>
<dbReference type="PANTHER" id="PTHR43072">
    <property type="entry name" value="N-ACETYLTRANSFERASE"/>
    <property type="match status" value="1"/>
</dbReference>
<evidence type="ECO:0000256" key="2">
    <source>
        <dbReference type="ARBA" id="ARBA00023315"/>
    </source>
</evidence>
<sequence>MKLRVANEKDLPALLEIYNQAVLETTASWTSSADSLEGRRAWLRGRREEGYPVIVAVDGTDAVQGYASFGSFRGRDGYGLTVEHSVYVKPAAQGQGLGRLLLDALVIEARQAGFHTMVGAVDASNVASLALHAKAGFSASTPLPQVGKKFGRWLDLVLVTKVLDERTTPPAA</sequence>
<dbReference type="Gene3D" id="3.40.630.30">
    <property type="match status" value="1"/>
</dbReference>
<evidence type="ECO:0000256" key="1">
    <source>
        <dbReference type="ARBA" id="ARBA00022679"/>
    </source>
</evidence>
<dbReference type="RefSeq" id="WP_206940441.1">
    <property type="nucleotide sequence ID" value="NZ_JAFLNF010000004.1"/>
</dbReference>
<gene>
    <name evidence="4" type="ORF">J0X15_10415</name>
</gene>
<keyword evidence="1" id="KW-0808">Transferase</keyword>
<evidence type="ECO:0000313" key="4">
    <source>
        <dbReference type="EMBL" id="MBO0345632.1"/>
    </source>
</evidence>
<dbReference type="PROSITE" id="PS51186">
    <property type="entry name" value="GNAT"/>
    <property type="match status" value="1"/>
</dbReference>
<feature type="domain" description="N-acetyltransferase" evidence="3">
    <location>
        <begin position="1"/>
        <end position="159"/>
    </location>
</feature>
<accession>A0A939EPF2</accession>
<dbReference type="Pfam" id="PF00583">
    <property type="entry name" value="Acetyltransf_1"/>
    <property type="match status" value="1"/>
</dbReference>
<name>A0A939EPF2_9HYPH</name>
<keyword evidence="5" id="KW-1185">Reference proteome</keyword>
<dbReference type="Proteomes" id="UP000664779">
    <property type="component" value="Unassembled WGS sequence"/>
</dbReference>
<comment type="caution">
    <text evidence="4">The sequence shown here is derived from an EMBL/GenBank/DDBJ whole genome shotgun (WGS) entry which is preliminary data.</text>
</comment>
<evidence type="ECO:0000259" key="3">
    <source>
        <dbReference type="PROSITE" id="PS51186"/>
    </source>
</evidence>
<dbReference type="InterPro" id="IPR016181">
    <property type="entry name" value="Acyl_CoA_acyltransferase"/>
</dbReference>
<reference evidence="4" key="1">
    <citation type="submission" date="2021-03" db="EMBL/GenBank/DDBJ databases">
        <title>Roseibium sp. CAU 1637 isolated from Incheon.</title>
        <authorList>
            <person name="Kim W."/>
        </authorList>
    </citation>
    <scope>NUCLEOTIDE SEQUENCE</scope>
    <source>
        <strain evidence="4">CAU 1637</strain>
    </source>
</reference>
<protein>
    <submittedName>
        <fullName evidence="4">N-acetyltransferase</fullName>
    </submittedName>
</protein>
<dbReference type="InterPro" id="IPR000182">
    <property type="entry name" value="GNAT_dom"/>
</dbReference>
<dbReference type="PANTHER" id="PTHR43072:SF23">
    <property type="entry name" value="UPF0039 PROTEIN C11D3.02C"/>
    <property type="match status" value="1"/>
</dbReference>
<dbReference type="SUPFAM" id="SSF55729">
    <property type="entry name" value="Acyl-CoA N-acyltransferases (Nat)"/>
    <property type="match status" value="1"/>
</dbReference>
<dbReference type="CDD" id="cd04301">
    <property type="entry name" value="NAT_SF"/>
    <property type="match status" value="1"/>
</dbReference>
<dbReference type="AlphaFoldDB" id="A0A939EPF2"/>
<keyword evidence="2" id="KW-0012">Acyltransferase</keyword>
<dbReference type="GO" id="GO:0016747">
    <property type="term" value="F:acyltransferase activity, transferring groups other than amino-acyl groups"/>
    <property type="evidence" value="ECO:0007669"/>
    <property type="project" value="InterPro"/>
</dbReference>
<organism evidence="4 5">
    <name type="scientific">Roseibium limicola</name>
    <dbReference type="NCBI Taxonomy" id="2816037"/>
    <lineage>
        <taxon>Bacteria</taxon>
        <taxon>Pseudomonadati</taxon>
        <taxon>Pseudomonadota</taxon>
        <taxon>Alphaproteobacteria</taxon>
        <taxon>Hyphomicrobiales</taxon>
        <taxon>Stappiaceae</taxon>
        <taxon>Roseibium</taxon>
    </lineage>
</organism>